<comment type="caution">
    <text evidence="1">The sequence shown here is derived from an EMBL/GenBank/DDBJ whole genome shotgun (WGS) entry which is preliminary data.</text>
</comment>
<sequence>MLKNLGYYNSGNSSIAVPVGLAEQLAIEVEYETNEFGRCLANDAATWKQLLAMVVCKPEYPSLPRYHETYGASAGV</sequence>
<organism evidence="1 2">
    <name type="scientific">Pseudomonas fluorescens</name>
    <dbReference type="NCBI Taxonomy" id="294"/>
    <lineage>
        <taxon>Bacteria</taxon>
        <taxon>Pseudomonadati</taxon>
        <taxon>Pseudomonadota</taxon>
        <taxon>Gammaproteobacteria</taxon>
        <taxon>Pseudomonadales</taxon>
        <taxon>Pseudomonadaceae</taxon>
        <taxon>Pseudomonas</taxon>
    </lineage>
</organism>
<dbReference type="RefSeq" id="WP_123530350.1">
    <property type="nucleotide sequence ID" value="NZ_MOBU01000003.1"/>
</dbReference>
<dbReference type="AlphaFoldDB" id="A0A423LT49"/>
<name>A0A423LT49_PSEFL</name>
<gene>
    <name evidence="1" type="ORF">BK671_04835</name>
</gene>
<accession>A0A423LT49</accession>
<protein>
    <submittedName>
        <fullName evidence="1">Uncharacterized protein</fullName>
    </submittedName>
</protein>
<proteinExistence type="predicted"/>
<evidence type="ECO:0000313" key="2">
    <source>
        <dbReference type="Proteomes" id="UP000285757"/>
    </source>
</evidence>
<evidence type="ECO:0000313" key="1">
    <source>
        <dbReference type="EMBL" id="RON71492.1"/>
    </source>
</evidence>
<reference evidence="1 2" key="1">
    <citation type="submission" date="2016-10" db="EMBL/GenBank/DDBJ databases">
        <title>Comparative genome analysis of multiple Pseudomonas spp. focuses on biocontrol and plant growth promoting traits.</title>
        <authorList>
            <person name="Tao X.-Y."/>
            <person name="Taylor C.G."/>
        </authorList>
    </citation>
    <scope>NUCLEOTIDE SEQUENCE [LARGE SCALE GENOMIC DNA]</scope>
    <source>
        <strain evidence="1 2">24D3</strain>
    </source>
</reference>
<dbReference type="EMBL" id="MOBU01000003">
    <property type="protein sequence ID" value="RON71492.1"/>
    <property type="molecule type" value="Genomic_DNA"/>
</dbReference>
<dbReference type="Proteomes" id="UP000285757">
    <property type="component" value="Unassembled WGS sequence"/>
</dbReference>